<gene>
    <name evidence="3" type="ORF">RGQ29_018284</name>
</gene>
<protein>
    <submittedName>
        <fullName evidence="3">Uncharacterized protein</fullName>
    </submittedName>
</protein>
<dbReference type="Proteomes" id="UP001324115">
    <property type="component" value="Unassembled WGS sequence"/>
</dbReference>
<feature type="signal peptide" evidence="2">
    <location>
        <begin position="1"/>
        <end position="26"/>
    </location>
</feature>
<evidence type="ECO:0000313" key="4">
    <source>
        <dbReference type="Proteomes" id="UP001324115"/>
    </source>
</evidence>
<sequence>MASSKCFILAFFVVFSILSSINLSLAALPVVPTLPKPTLLPPLPTLPLPTTQPSVPNSTQLPPLPNLPTKPSIPQVTLPPTPNIPLLPTFPTTIPSIPFFSPPPSATITSP</sequence>
<feature type="chain" id="PRO_5042992136" evidence="2">
    <location>
        <begin position="27"/>
        <end position="111"/>
    </location>
</feature>
<keyword evidence="4" id="KW-1185">Reference proteome</keyword>
<feature type="region of interest" description="Disordered" evidence="1">
    <location>
        <begin position="42"/>
        <end position="75"/>
    </location>
</feature>
<accession>A0AAN7FIX0</accession>
<evidence type="ECO:0000313" key="3">
    <source>
        <dbReference type="EMBL" id="KAK4594543.1"/>
    </source>
</evidence>
<reference evidence="3 4" key="1">
    <citation type="journal article" date="2023" name="G3 (Bethesda)">
        <title>A haplotype-resolved chromosome-scale genome for Quercus rubra L. provides insights into the genetics of adaptive traits for red oak species.</title>
        <authorList>
            <person name="Kapoor B."/>
            <person name="Jenkins J."/>
            <person name="Schmutz J."/>
            <person name="Zhebentyayeva T."/>
            <person name="Kuelheim C."/>
            <person name="Coggeshall M."/>
            <person name="Heim C."/>
            <person name="Lasky J.R."/>
            <person name="Leites L."/>
            <person name="Islam-Faridi N."/>
            <person name="Romero-Severson J."/>
            <person name="DeLeo V.L."/>
            <person name="Lucas S.M."/>
            <person name="Lazic D."/>
            <person name="Gailing O."/>
            <person name="Carlson J."/>
            <person name="Staton M."/>
        </authorList>
    </citation>
    <scope>NUCLEOTIDE SEQUENCE [LARGE SCALE GENOMIC DNA]</scope>
    <source>
        <strain evidence="3">Pseudo-F2</strain>
    </source>
</reference>
<name>A0AAN7FIX0_QUERU</name>
<evidence type="ECO:0000256" key="2">
    <source>
        <dbReference type="SAM" id="SignalP"/>
    </source>
</evidence>
<dbReference type="AlphaFoldDB" id="A0AAN7FIX0"/>
<keyword evidence="2" id="KW-0732">Signal</keyword>
<organism evidence="3 4">
    <name type="scientific">Quercus rubra</name>
    <name type="common">Northern red oak</name>
    <name type="synonym">Quercus borealis</name>
    <dbReference type="NCBI Taxonomy" id="3512"/>
    <lineage>
        <taxon>Eukaryota</taxon>
        <taxon>Viridiplantae</taxon>
        <taxon>Streptophyta</taxon>
        <taxon>Embryophyta</taxon>
        <taxon>Tracheophyta</taxon>
        <taxon>Spermatophyta</taxon>
        <taxon>Magnoliopsida</taxon>
        <taxon>eudicotyledons</taxon>
        <taxon>Gunneridae</taxon>
        <taxon>Pentapetalae</taxon>
        <taxon>rosids</taxon>
        <taxon>fabids</taxon>
        <taxon>Fagales</taxon>
        <taxon>Fagaceae</taxon>
        <taxon>Quercus</taxon>
    </lineage>
</organism>
<evidence type="ECO:0000256" key="1">
    <source>
        <dbReference type="SAM" id="MobiDB-lite"/>
    </source>
</evidence>
<comment type="caution">
    <text evidence="3">The sequence shown here is derived from an EMBL/GenBank/DDBJ whole genome shotgun (WGS) entry which is preliminary data.</text>
</comment>
<proteinExistence type="predicted"/>
<dbReference type="EMBL" id="JAXUIC010000004">
    <property type="protein sequence ID" value="KAK4594543.1"/>
    <property type="molecule type" value="Genomic_DNA"/>
</dbReference>